<dbReference type="PROSITE" id="PS51388">
    <property type="entry name" value="GED"/>
    <property type="match status" value="1"/>
</dbReference>
<accession>B8MK14</accession>
<dbReference type="VEuPathDB" id="FungiDB:TSTA_043050"/>
<keyword evidence="3" id="KW-1185">Reference proteome</keyword>
<reference evidence="3" key="1">
    <citation type="journal article" date="2015" name="Genome Announc.">
        <title>Genome sequence of the AIDS-associated pathogen Penicillium marneffei (ATCC18224) and its near taxonomic relative Talaromyces stipitatus (ATCC10500).</title>
        <authorList>
            <person name="Nierman W.C."/>
            <person name="Fedorova-Abrams N.D."/>
            <person name="Andrianopoulos A."/>
        </authorList>
    </citation>
    <scope>NUCLEOTIDE SEQUENCE [LARGE SCALE GENOMIC DNA]</scope>
    <source>
        <strain evidence="3">ATCC 10500 / CBS 375.48 / QM 6759 / NRRL 1006</strain>
    </source>
</reference>
<evidence type="ECO:0000313" key="3">
    <source>
        <dbReference type="Proteomes" id="UP000001745"/>
    </source>
</evidence>
<dbReference type="InParanoid" id="B8MK14"/>
<proteinExistence type="predicted"/>
<organism evidence="2 3">
    <name type="scientific">Talaromyces stipitatus (strain ATCC 10500 / CBS 375.48 / QM 6759 / NRRL 1006)</name>
    <name type="common">Penicillium stipitatum</name>
    <dbReference type="NCBI Taxonomy" id="441959"/>
    <lineage>
        <taxon>Eukaryota</taxon>
        <taxon>Fungi</taxon>
        <taxon>Dikarya</taxon>
        <taxon>Ascomycota</taxon>
        <taxon>Pezizomycotina</taxon>
        <taxon>Eurotiomycetes</taxon>
        <taxon>Eurotiomycetidae</taxon>
        <taxon>Eurotiales</taxon>
        <taxon>Trichocomaceae</taxon>
        <taxon>Talaromyces</taxon>
        <taxon>Talaromyces sect. Talaromyces</taxon>
    </lineage>
</organism>
<feature type="domain" description="GED" evidence="1">
    <location>
        <begin position="153"/>
        <end position="246"/>
    </location>
</feature>
<dbReference type="AlphaFoldDB" id="B8MK14"/>
<dbReference type="RefSeq" id="XP_002484784.1">
    <property type="nucleotide sequence ID" value="XM_002484739.1"/>
</dbReference>
<dbReference type="InterPro" id="IPR027417">
    <property type="entry name" value="P-loop_NTPase"/>
</dbReference>
<dbReference type="GeneID" id="8104949"/>
<dbReference type="OrthoDB" id="415706at2759"/>
<dbReference type="InterPro" id="IPR020850">
    <property type="entry name" value="GED_dom"/>
</dbReference>
<dbReference type="PhylomeDB" id="B8MK14"/>
<dbReference type="Gene3D" id="3.40.50.300">
    <property type="entry name" value="P-loop containing nucleotide triphosphate hydrolases"/>
    <property type="match status" value="2"/>
</dbReference>
<dbReference type="STRING" id="441959.B8MK14"/>
<dbReference type="OMA" id="ERHIFAK"/>
<evidence type="ECO:0000259" key="1">
    <source>
        <dbReference type="PROSITE" id="PS51388"/>
    </source>
</evidence>
<protein>
    <recommendedName>
        <fullName evidence="1">GED domain-containing protein</fullName>
    </recommendedName>
</protein>
<dbReference type="SUPFAM" id="SSF52540">
    <property type="entry name" value="P-loop containing nucleoside triphosphate hydrolases"/>
    <property type="match status" value="1"/>
</dbReference>
<name>B8MK14_TALSN</name>
<dbReference type="EMBL" id="EQ962657">
    <property type="protein sequence ID" value="EED14831.1"/>
    <property type="molecule type" value="Genomic_DNA"/>
</dbReference>
<dbReference type="Proteomes" id="UP000001745">
    <property type="component" value="Unassembled WGS sequence"/>
</dbReference>
<gene>
    <name evidence="2" type="ORF">TSTA_043050</name>
</gene>
<sequence length="318" mass="36630">MLKIEVSGPKQPFLSVVDVPGLFHTDTIHQTRKDLGIVRNLIKAHMNESTSIMLWLTYRWSHHRMRCSSTQLGDEKEVLNIAQNKVEKLKHGWFLAKNRSIQDLQEGVAVEQRDVKEKVISANLLLDHIRKEIPALLAGLEGLLAPAKEELKGYDIHDIVKSYYKLAMKRFLDNVVIQVVERHVLGPNTPLRLFSPDFVDDMDEKDVTSIAAESSSTTQARSDLSPKLERLQNVLHLVPGDLHSLLGPNYILYTEYGVHDRFLWKLHEEFEVDDWADLQQLLREFIQKQDGLKFVRRQIAYRTDLESRDSLFTSSNIA</sequence>
<evidence type="ECO:0000313" key="2">
    <source>
        <dbReference type="EMBL" id="EED14831.1"/>
    </source>
</evidence>
<dbReference type="HOGENOM" id="CLU_874864_0_0_1"/>